<evidence type="ECO:0000313" key="15">
    <source>
        <dbReference type="EMBL" id="MFC3636454.1"/>
    </source>
</evidence>
<evidence type="ECO:0000259" key="13">
    <source>
        <dbReference type="Pfam" id="PF02875"/>
    </source>
</evidence>
<evidence type="ECO:0000256" key="5">
    <source>
        <dbReference type="ARBA" id="ARBA00022840"/>
    </source>
</evidence>
<gene>
    <name evidence="10" type="primary">murF</name>
    <name evidence="15" type="ORF">ACFONL_03510</name>
</gene>
<dbReference type="RefSeq" id="WP_191317470.1">
    <property type="nucleotide sequence ID" value="NZ_BNCG01000001.1"/>
</dbReference>
<dbReference type="Gene3D" id="3.40.1390.10">
    <property type="entry name" value="MurE/MurF, N-terminal domain"/>
    <property type="match status" value="1"/>
</dbReference>
<keyword evidence="6 10" id="KW-0133">Cell shape</keyword>
<dbReference type="SUPFAM" id="SSF63418">
    <property type="entry name" value="MurE/MurF N-terminal domain"/>
    <property type="match status" value="1"/>
</dbReference>
<dbReference type="InterPro" id="IPR036565">
    <property type="entry name" value="Mur-like_cat_sf"/>
</dbReference>
<keyword evidence="9 10" id="KW-0961">Cell wall biogenesis/degradation</keyword>
<keyword evidence="8 10" id="KW-0131">Cell cycle</keyword>
<evidence type="ECO:0000256" key="10">
    <source>
        <dbReference type="HAMAP-Rule" id="MF_02019"/>
    </source>
</evidence>
<dbReference type="Gene3D" id="3.40.1190.10">
    <property type="entry name" value="Mur-like, catalytic domain"/>
    <property type="match status" value="1"/>
</dbReference>
<evidence type="ECO:0000256" key="4">
    <source>
        <dbReference type="ARBA" id="ARBA00022741"/>
    </source>
</evidence>
<feature type="domain" description="Mur ligase C-terminal" evidence="13">
    <location>
        <begin position="348"/>
        <end position="461"/>
    </location>
</feature>
<evidence type="ECO:0000313" key="16">
    <source>
        <dbReference type="Proteomes" id="UP001595704"/>
    </source>
</evidence>
<evidence type="ECO:0000259" key="12">
    <source>
        <dbReference type="Pfam" id="PF01225"/>
    </source>
</evidence>
<dbReference type="EMBL" id="JBHRYC010000023">
    <property type="protein sequence ID" value="MFC3636454.1"/>
    <property type="molecule type" value="Genomic_DNA"/>
</dbReference>
<evidence type="ECO:0000256" key="3">
    <source>
        <dbReference type="ARBA" id="ARBA00022618"/>
    </source>
</evidence>
<dbReference type="NCBIfam" id="TIGR01143">
    <property type="entry name" value="murF"/>
    <property type="match status" value="1"/>
</dbReference>
<evidence type="ECO:0000256" key="6">
    <source>
        <dbReference type="ARBA" id="ARBA00022960"/>
    </source>
</evidence>
<organism evidence="15 16">
    <name type="scientific">Camelimonas fluminis</name>
    <dbReference type="NCBI Taxonomy" id="1576911"/>
    <lineage>
        <taxon>Bacteria</taxon>
        <taxon>Pseudomonadati</taxon>
        <taxon>Pseudomonadota</taxon>
        <taxon>Alphaproteobacteria</taxon>
        <taxon>Hyphomicrobiales</taxon>
        <taxon>Chelatococcaceae</taxon>
        <taxon>Camelimonas</taxon>
    </lineage>
</organism>
<keyword evidence="4 10" id="KW-0547">Nucleotide-binding</keyword>
<keyword evidence="5 10" id="KW-0067">ATP-binding</keyword>
<feature type="binding site" evidence="10">
    <location>
        <begin position="124"/>
        <end position="130"/>
    </location>
    <ligand>
        <name>ATP</name>
        <dbReference type="ChEBI" id="CHEBI:30616"/>
    </ligand>
</feature>
<protein>
    <recommendedName>
        <fullName evidence="10 11">UDP-N-acetylmuramoyl-tripeptide--D-alanyl-D-alanine ligase</fullName>
        <ecNumber evidence="10 11">6.3.2.10</ecNumber>
    </recommendedName>
    <alternativeName>
        <fullName evidence="10">D-alanyl-D-alanine-adding enzyme</fullName>
    </alternativeName>
</protein>
<dbReference type="GO" id="GO:0016874">
    <property type="term" value="F:ligase activity"/>
    <property type="evidence" value="ECO:0007669"/>
    <property type="project" value="UniProtKB-KW"/>
</dbReference>
<keyword evidence="7 10" id="KW-0573">Peptidoglycan synthesis</keyword>
<comment type="subcellular location">
    <subcellularLocation>
        <location evidence="10 11">Cytoplasm</location>
    </subcellularLocation>
</comment>
<comment type="similarity">
    <text evidence="10">Belongs to the MurCDEF family. MurF subfamily.</text>
</comment>
<dbReference type="PANTHER" id="PTHR43024:SF1">
    <property type="entry name" value="UDP-N-ACETYLMURAMOYL-TRIPEPTIDE--D-ALANYL-D-ALANINE LIGASE"/>
    <property type="match status" value="1"/>
</dbReference>
<evidence type="ECO:0000259" key="14">
    <source>
        <dbReference type="Pfam" id="PF08245"/>
    </source>
</evidence>
<evidence type="ECO:0000256" key="9">
    <source>
        <dbReference type="ARBA" id="ARBA00023316"/>
    </source>
</evidence>
<keyword evidence="2 10" id="KW-0436">Ligase</keyword>
<comment type="caution">
    <text evidence="15">The sequence shown here is derived from an EMBL/GenBank/DDBJ whole genome shotgun (WGS) entry which is preliminary data.</text>
</comment>
<dbReference type="InterPro" id="IPR005863">
    <property type="entry name" value="UDP-N-AcMur_synth"/>
</dbReference>
<dbReference type="Gene3D" id="3.90.190.20">
    <property type="entry name" value="Mur ligase, C-terminal domain"/>
    <property type="match status" value="1"/>
</dbReference>
<dbReference type="Pfam" id="PF01225">
    <property type="entry name" value="Mur_ligase"/>
    <property type="match status" value="1"/>
</dbReference>
<dbReference type="InterPro" id="IPR000713">
    <property type="entry name" value="Mur_ligase_N"/>
</dbReference>
<dbReference type="InterPro" id="IPR036615">
    <property type="entry name" value="Mur_ligase_C_dom_sf"/>
</dbReference>
<evidence type="ECO:0000256" key="2">
    <source>
        <dbReference type="ARBA" id="ARBA00022598"/>
    </source>
</evidence>
<reference evidence="16" key="1">
    <citation type="journal article" date="2019" name="Int. J. Syst. Evol. Microbiol.">
        <title>The Global Catalogue of Microorganisms (GCM) 10K type strain sequencing project: providing services to taxonomists for standard genome sequencing and annotation.</title>
        <authorList>
            <consortium name="The Broad Institute Genomics Platform"/>
            <consortium name="The Broad Institute Genome Sequencing Center for Infectious Disease"/>
            <person name="Wu L."/>
            <person name="Ma J."/>
        </authorList>
    </citation>
    <scope>NUCLEOTIDE SEQUENCE [LARGE SCALE GENOMIC DNA]</scope>
    <source>
        <strain evidence="16">KCTC 42282</strain>
    </source>
</reference>
<keyword evidence="3 10" id="KW-0132">Cell division</keyword>
<dbReference type="EC" id="6.3.2.10" evidence="10 11"/>
<comment type="function">
    <text evidence="10 11">Involved in cell wall formation. Catalyzes the final step in the synthesis of UDP-N-acetylmuramoyl-pentapeptide, the precursor of murein.</text>
</comment>
<dbReference type="PANTHER" id="PTHR43024">
    <property type="entry name" value="UDP-N-ACETYLMURAMOYL-TRIPEPTIDE--D-ALANYL-D-ALANINE LIGASE"/>
    <property type="match status" value="1"/>
</dbReference>
<comment type="pathway">
    <text evidence="10 11">Cell wall biogenesis; peptidoglycan biosynthesis.</text>
</comment>
<dbReference type="HAMAP" id="MF_02019">
    <property type="entry name" value="MurF"/>
    <property type="match status" value="1"/>
</dbReference>
<proteinExistence type="inferred from homology"/>
<keyword evidence="1 10" id="KW-0963">Cytoplasm</keyword>
<dbReference type="InterPro" id="IPR004101">
    <property type="entry name" value="Mur_ligase_C"/>
</dbReference>
<feature type="domain" description="Mur ligase N-terminal catalytic" evidence="12">
    <location>
        <begin position="35"/>
        <end position="80"/>
    </location>
</feature>
<name>A0ABV7UCX1_9HYPH</name>
<evidence type="ECO:0000256" key="7">
    <source>
        <dbReference type="ARBA" id="ARBA00022984"/>
    </source>
</evidence>
<dbReference type="NCBIfam" id="NF010693">
    <property type="entry name" value="PRK14093.1"/>
    <property type="match status" value="1"/>
</dbReference>
<dbReference type="InterPro" id="IPR051046">
    <property type="entry name" value="MurCDEF_CellWall_CoF430Synth"/>
</dbReference>
<dbReference type="Proteomes" id="UP001595704">
    <property type="component" value="Unassembled WGS sequence"/>
</dbReference>
<dbReference type="InterPro" id="IPR013221">
    <property type="entry name" value="Mur_ligase_cen"/>
</dbReference>
<comment type="catalytic activity">
    <reaction evidence="10 11">
        <text>D-alanyl-D-alanine + UDP-N-acetyl-alpha-D-muramoyl-L-alanyl-gamma-D-glutamyl-meso-2,6-diaminopimelate + ATP = UDP-N-acetyl-alpha-D-muramoyl-L-alanyl-gamma-D-glutamyl-meso-2,6-diaminopimeloyl-D-alanyl-D-alanine + ADP + phosphate + H(+)</text>
        <dbReference type="Rhea" id="RHEA:28374"/>
        <dbReference type="ChEBI" id="CHEBI:15378"/>
        <dbReference type="ChEBI" id="CHEBI:30616"/>
        <dbReference type="ChEBI" id="CHEBI:43474"/>
        <dbReference type="ChEBI" id="CHEBI:57822"/>
        <dbReference type="ChEBI" id="CHEBI:61386"/>
        <dbReference type="ChEBI" id="CHEBI:83905"/>
        <dbReference type="ChEBI" id="CHEBI:456216"/>
        <dbReference type="EC" id="6.3.2.10"/>
    </reaction>
</comment>
<evidence type="ECO:0000256" key="8">
    <source>
        <dbReference type="ARBA" id="ARBA00023306"/>
    </source>
</evidence>
<keyword evidence="16" id="KW-1185">Reference proteome</keyword>
<dbReference type="SUPFAM" id="SSF53244">
    <property type="entry name" value="MurD-like peptide ligases, peptide-binding domain"/>
    <property type="match status" value="1"/>
</dbReference>
<feature type="domain" description="Mur ligase central" evidence="14">
    <location>
        <begin position="122"/>
        <end position="312"/>
    </location>
</feature>
<evidence type="ECO:0000256" key="1">
    <source>
        <dbReference type="ARBA" id="ARBA00022490"/>
    </source>
</evidence>
<evidence type="ECO:0000256" key="11">
    <source>
        <dbReference type="RuleBase" id="RU004136"/>
    </source>
</evidence>
<dbReference type="SUPFAM" id="SSF53623">
    <property type="entry name" value="MurD-like peptide ligases, catalytic domain"/>
    <property type="match status" value="1"/>
</dbReference>
<dbReference type="Pfam" id="PF02875">
    <property type="entry name" value="Mur_ligase_C"/>
    <property type="match status" value="1"/>
</dbReference>
<dbReference type="InterPro" id="IPR035911">
    <property type="entry name" value="MurE/MurF_N"/>
</dbReference>
<sequence>MQGMTSKASPLWTGEELRRAMGARVIGALPDAIGGASIDTRTLQPGDAFFAITGLARDGHEFAAAALAAGAAAVVIDEAHAAALAPLVADKGALLVVPDVLGGLEAAGRASRARSRARIVAVTGSVGKTSTKEALRLALVGQGRTHASVASYNNHWGVPLTLTRMPRETEFGVLEIGMSAPGEIRALTAMVRPHVAIVTTVAPVHLEFFPSVEAIADAKGEIFEGLEPEGVAIINADNPHAPRLRALAERAGAARILTFGETAGADVRLTREILQPDLSIVEANVFGEAATWRVGAPGHHMVINSLGVLAAVHALGADVALAALALGRMSAPQGRGERTRLAAHGGAFLLIDESYNANPASMRAAIAALGKVEPGPRGRRIAVLADMLELGEQGGALHAGLAGDLEAHDIDLVYAAGPMMQVLWEALPPARRALHCAAPAGLEDAIVAAVHAGDVVMVKGSNSTRISRIVTALKARFPAAGSSRD</sequence>
<dbReference type="Pfam" id="PF08245">
    <property type="entry name" value="Mur_ligase_M"/>
    <property type="match status" value="1"/>
</dbReference>
<accession>A0ABV7UCX1</accession>